<dbReference type="Proteomes" id="UP000282321">
    <property type="component" value="Unassembled WGS sequence"/>
</dbReference>
<dbReference type="PIRSF" id="PIRSF001123">
    <property type="entry name" value="PepA_GA"/>
    <property type="match status" value="1"/>
</dbReference>
<comment type="cofactor">
    <cofactor evidence="8">
        <name>a divalent metal cation</name>
        <dbReference type="ChEBI" id="CHEBI:60240"/>
    </cofactor>
    <text evidence="8">Binds 2 divalent metal cations per subunit.</text>
</comment>
<evidence type="ECO:0000256" key="8">
    <source>
        <dbReference type="PIRSR" id="PIRSR001123-2"/>
    </source>
</evidence>
<evidence type="ECO:0000256" key="7">
    <source>
        <dbReference type="PIRSR" id="PIRSR001123-1"/>
    </source>
</evidence>
<evidence type="ECO:0000313" key="10">
    <source>
        <dbReference type="Proteomes" id="UP000282321"/>
    </source>
</evidence>
<comment type="caution">
    <text evidence="9">The sequence shown here is derived from an EMBL/GenBank/DDBJ whole genome shotgun (WGS) entry which is preliminary data.</text>
</comment>
<comment type="similarity">
    <text evidence="1 6">Belongs to the peptidase M42 family.</text>
</comment>
<feature type="binding site" evidence="8">
    <location>
        <position position="212"/>
    </location>
    <ligand>
        <name>Zn(2+)</name>
        <dbReference type="ChEBI" id="CHEBI:29105"/>
        <label>2</label>
    </ligand>
</feature>
<reference evidence="9 10" key="1">
    <citation type="submission" date="2018-06" db="EMBL/GenBank/DDBJ databases">
        <title>Extensive metabolic versatility and redundancy in microbially diverse, dynamic hydrothermal sediments.</title>
        <authorList>
            <person name="Dombrowski N."/>
            <person name="Teske A."/>
            <person name="Baker B.J."/>
        </authorList>
    </citation>
    <scope>NUCLEOTIDE SEQUENCE [LARGE SCALE GENOMIC DNA]</scope>
    <source>
        <strain evidence="9">B35_G9</strain>
    </source>
</reference>
<dbReference type="Gene3D" id="3.40.630.10">
    <property type="entry name" value="Zn peptidases"/>
    <property type="match status" value="1"/>
</dbReference>
<dbReference type="InterPro" id="IPR008007">
    <property type="entry name" value="Peptidase_M42"/>
</dbReference>
<sequence length="354" mass="39035">MNKEAKFFLKRLLETSGPSGFENKNAENWRKRTEKFADKVYGDYHGNSFAVLNEKGSPKVMIAGHIDEIGYMVNHVDEKGFIYFSTIGGIDPHIMPGQRVIIHNEKGDVPGIMGRKPIHVITADERSKVSKIQNMWIDIGSKSKKETLKHISIGDPITADEGYVEVLNDNVVARALDDRAGAFIVSEVIRILSQEIKTFKPAVYGVATVQEEVGLRGAITSAYSVNPDIGFAVDVTFATDHPEMDKRLMGEVTLGGGPVLYRGANINPKLYDLLVKTAKKKKIPHQLRGAARGTGTDANAIQLARGGTATALISIPNRYMHTPVEMCNLKDIENVAKLIAYTIKEIKSEKDFIL</sequence>
<evidence type="ECO:0000256" key="2">
    <source>
        <dbReference type="ARBA" id="ARBA00022438"/>
    </source>
</evidence>
<dbReference type="Pfam" id="PF05343">
    <property type="entry name" value="Peptidase_M42"/>
    <property type="match status" value="1"/>
</dbReference>
<proteinExistence type="inferred from homology"/>
<feature type="binding site" evidence="8">
    <location>
        <position position="177"/>
    </location>
    <ligand>
        <name>Zn(2+)</name>
        <dbReference type="ChEBI" id="CHEBI:29105"/>
        <label>1</label>
    </ligand>
</feature>
<dbReference type="GO" id="GO:0006508">
    <property type="term" value="P:proteolysis"/>
    <property type="evidence" value="ECO:0007669"/>
    <property type="project" value="UniProtKB-KW"/>
</dbReference>
<protein>
    <submittedName>
        <fullName evidence="9">M42 family peptidase</fullName>
    </submittedName>
</protein>
<keyword evidence="4 8" id="KW-0479">Metal-binding</keyword>
<name>A0A660S5Q0_UNCT6</name>
<gene>
    <name evidence="9" type="ORF">DRP44_07075</name>
</gene>
<organism evidence="9 10">
    <name type="scientific">candidate division TA06 bacterium</name>
    <dbReference type="NCBI Taxonomy" id="2250710"/>
    <lineage>
        <taxon>Bacteria</taxon>
        <taxon>Bacteria division TA06</taxon>
    </lineage>
</organism>
<keyword evidence="2" id="KW-0031">Aminopeptidase</keyword>
<feature type="binding site" evidence="8">
    <location>
        <position position="65"/>
    </location>
    <ligand>
        <name>Zn(2+)</name>
        <dbReference type="ChEBI" id="CHEBI:29105"/>
        <label>1</label>
    </ligand>
</feature>
<feature type="binding site" evidence="8">
    <location>
        <position position="177"/>
    </location>
    <ligand>
        <name>Zn(2+)</name>
        <dbReference type="ChEBI" id="CHEBI:29105"/>
        <label>2</label>
    </ligand>
</feature>
<dbReference type="CDD" id="cd05656">
    <property type="entry name" value="M42_Frv"/>
    <property type="match status" value="1"/>
</dbReference>
<evidence type="ECO:0000256" key="4">
    <source>
        <dbReference type="ARBA" id="ARBA00022723"/>
    </source>
</evidence>
<accession>A0A660S5Q0</accession>
<dbReference type="InterPro" id="IPR023367">
    <property type="entry name" value="Peptidase_M42_dom2"/>
</dbReference>
<evidence type="ECO:0000256" key="3">
    <source>
        <dbReference type="ARBA" id="ARBA00022670"/>
    </source>
</evidence>
<dbReference type="GO" id="GO:0046872">
    <property type="term" value="F:metal ion binding"/>
    <property type="evidence" value="ECO:0007669"/>
    <property type="project" value="UniProtKB-UniRule"/>
</dbReference>
<evidence type="ECO:0000256" key="5">
    <source>
        <dbReference type="ARBA" id="ARBA00022801"/>
    </source>
</evidence>
<dbReference type="SUPFAM" id="SSF53187">
    <property type="entry name" value="Zn-dependent exopeptidases"/>
    <property type="match status" value="1"/>
</dbReference>
<evidence type="ECO:0000256" key="6">
    <source>
        <dbReference type="PIRNR" id="PIRNR001123"/>
    </source>
</evidence>
<feature type="binding site" evidence="8">
    <location>
        <position position="234"/>
    </location>
    <ligand>
        <name>Zn(2+)</name>
        <dbReference type="ChEBI" id="CHEBI:29105"/>
        <label>1</label>
    </ligand>
</feature>
<feature type="active site" description="Proton acceptor" evidence="7">
    <location>
        <position position="211"/>
    </location>
</feature>
<dbReference type="GO" id="GO:0004177">
    <property type="term" value="F:aminopeptidase activity"/>
    <property type="evidence" value="ECO:0007669"/>
    <property type="project" value="UniProtKB-UniRule"/>
</dbReference>
<keyword evidence="5" id="KW-0378">Hydrolase</keyword>
<dbReference type="AlphaFoldDB" id="A0A660S5Q0"/>
<dbReference type="PANTHER" id="PTHR32481">
    <property type="entry name" value="AMINOPEPTIDASE"/>
    <property type="match status" value="1"/>
</dbReference>
<dbReference type="InterPro" id="IPR051464">
    <property type="entry name" value="Peptidase_M42_aminopept"/>
</dbReference>
<feature type="binding site" evidence="8">
    <location>
        <position position="321"/>
    </location>
    <ligand>
        <name>Zn(2+)</name>
        <dbReference type="ChEBI" id="CHEBI:29105"/>
        <label>2</label>
    </ligand>
</feature>
<dbReference type="SUPFAM" id="SSF101821">
    <property type="entry name" value="Aminopeptidase/glucanase lid domain"/>
    <property type="match status" value="1"/>
</dbReference>
<evidence type="ECO:0000256" key="1">
    <source>
        <dbReference type="ARBA" id="ARBA00006272"/>
    </source>
</evidence>
<dbReference type="EMBL" id="QNBC01000112">
    <property type="protein sequence ID" value="RKX65077.1"/>
    <property type="molecule type" value="Genomic_DNA"/>
</dbReference>
<evidence type="ECO:0000313" key="9">
    <source>
        <dbReference type="EMBL" id="RKX65077.1"/>
    </source>
</evidence>
<dbReference type="Gene3D" id="2.40.30.40">
    <property type="entry name" value="Peptidase M42, domain 2"/>
    <property type="match status" value="1"/>
</dbReference>
<dbReference type="PANTHER" id="PTHR32481:SF20">
    <property type="entry name" value="AMINOPEPTIDASE YSDC"/>
    <property type="match status" value="1"/>
</dbReference>
<keyword evidence="3" id="KW-0645">Protease</keyword>